<feature type="compositionally biased region" description="Basic and acidic residues" evidence="4">
    <location>
        <begin position="760"/>
        <end position="778"/>
    </location>
</feature>
<dbReference type="CDD" id="cd12706">
    <property type="entry name" value="RRM_LARP5"/>
    <property type="match status" value="1"/>
</dbReference>
<evidence type="ECO:0000256" key="1">
    <source>
        <dbReference type="ARBA" id="ARBA00022553"/>
    </source>
</evidence>
<feature type="region of interest" description="Disordered" evidence="4">
    <location>
        <begin position="736"/>
        <end position="830"/>
    </location>
</feature>
<feature type="domain" description="HTH La-type RNA-binding" evidence="5">
    <location>
        <begin position="205"/>
        <end position="294"/>
    </location>
</feature>
<gene>
    <name evidence="7" type="primary">LOC106599484</name>
</gene>
<reference evidence="7" key="1">
    <citation type="submission" date="2025-08" db="UniProtKB">
        <authorList>
            <consortium name="RefSeq"/>
        </authorList>
    </citation>
    <scope>IDENTIFICATION</scope>
</reference>
<evidence type="ECO:0000256" key="3">
    <source>
        <dbReference type="PROSITE-ProRule" id="PRU00332"/>
    </source>
</evidence>
<evidence type="ECO:0000256" key="4">
    <source>
        <dbReference type="SAM" id="MobiDB-lite"/>
    </source>
</evidence>
<dbReference type="InterPro" id="IPR036390">
    <property type="entry name" value="WH_DNA-bd_sf"/>
</dbReference>
<name>A0ABM3EHN1_SALSA</name>
<dbReference type="InterPro" id="IPR036388">
    <property type="entry name" value="WH-like_DNA-bd_sf"/>
</dbReference>
<feature type="region of interest" description="Disordered" evidence="4">
    <location>
        <begin position="637"/>
        <end position="682"/>
    </location>
</feature>
<dbReference type="PANTHER" id="PTHR22792">
    <property type="entry name" value="LUPUS LA PROTEIN-RELATED"/>
    <property type="match status" value="1"/>
</dbReference>
<dbReference type="InterPro" id="IPR058699">
    <property type="entry name" value="RRM_LARP4/4B"/>
</dbReference>
<feature type="region of interest" description="Disordered" evidence="4">
    <location>
        <begin position="502"/>
        <end position="593"/>
    </location>
</feature>
<protein>
    <submittedName>
        <fullName evidence="7">La-related protein 4B isoform X1</fullName>
    </submittedName>
</protein>
<dbReference type="RefSeq" id="XP_045570590.1">
    <property type="nucleotide sequence ID" value="XM_045714634.1"/>
</dbReference>
<keyword evidence="1" id="KW-0597">Phosphoprotein</keyword>
<dbReference type="Gene3D" id="1.10.10.10">
    <property type="entry name" value="Winged helix-like DNA-binding domain superfamily/Winged helix DNA-binding domain"/>
    <property type="match status" value="1"/>
</dbReference>
<accession>A0ABM3EHN1</accession>
<proteinExistence type="predicted"/>
<dbReference type="CDD" id="cd08036">
    <property type="entry name" value="LARP_5"/>
    <property type="match status" value="1"/>
</dbReference>
<feature type="compositionally biased region" description="Pro residues" evidence="4">
    <location>
        <begin position="659"/>
        <end position="672"/>
    </location>
</feature>
<dbReference type="SMART" id="SM00715">
    <property type="entry name" value="LA"/>
    <property type="match status" value="1"/>
</dbReference>
<organism evidence="6 7">
    <name type="scientific">Salmo salar</name>
    <name type="common">Atlantic salmon</name>
    <dbReference type="NCBI Taxonomy" id="8030"/>
    <lineage>
        <taxon>Eukaryota</taxon>
        <taxon>Metazoa</taxon>
        <taxon>Chordata</taxon>
        <taxon>Craniata</taxon>
        <taxon>Vertebrata</taxon>
        <taxon>Euteleostomi</taxon>
        <taxon>Actinopterygii</taxon>
        <taxon>Neopterygii</taxon>
        <taxon>Teleostei</taxon>
        <taxon>Protacanthopterygii</taxon>
        <taxon>Salmoniformes</taxon>
        <taxon>Salmonidae</taxon>
        <taxon>Salmoninae</taxon>
        <taxon>Salmo</taxon>
    </lineage>
</organism>
<dbReference type="Proteomes" id="UP001652741">
    <property type="component" value="Chromosome ssa03"/>
</dbReference>
<dbReference type="PROSITE" id="PS50961">
    <property type="entry name" value="HTH_LA"/>
    <property type="match status" value="1"/>
</dbReference>
<dbReference type="SUPFAM" id="SSF46785">
    <property type="entry name" value="Winged helix' DNA-binding domain"/>
    <property type="match status" value="1"/>
</dbReference>
<keyword evidence="2 3" id="KW-0694">RNA-binding</keyword>
<dbReference type="PANTHER" id="PTHR22792:SF43">
    <property type="entry name" value="LA-RELATED PROTEIN 4B"/>
    <property type="match status" value="1"/>
</dbReference>
<evidence type="ECO:0000256" key="2">
    <source>
        <dbReference type="ARBA" id="ARBA00022884"/>
    </source>
</evidence>
<dbReference type="Pfam" id="PF05383">
    <property type="entry name" value="La"/>
    <property type="match status" value="1"/>
</dbReference>
<dbReference type="Pfam" id="PF26088">
    <property type="entry name" value="RRM_LARP4"/>
    <property type="match status" value="1"/>
</dbReference>
<dbReference type="InterPro" id="IPR034900">
    <property type="entry name" value="LARP4B_RRM"/>
</dbReference>
<dbReference type="GeneID" id="106599484"/>
<feature type="compositionally biased region" description="Polar residues" evidence="4">
    <location>
        <begin position="514"/>
        <end position="533"/>
    </location>
</feature>
<sequence>MHGCSVWCTLRVEVYPFCRWTSLHQRCEGVGGHESRRRSPSFTDSYLVTKRLLPEEPRSRRLMTSDQDTKVVAEPQVQQVQEPKESSHLESAKVSDLNPNAKAWANHMLNLDTTTGTVDTPALQPWKDGCVSSSADPGPEGCEASEDQVFEGTLLADPDEPLPVAVILAEPAPMAATVTLECSDPAAYPESGQEETRTGSETQQESPQEDLREHLKKTLEFCLSRENLSSDMYLISQMDSDQYVPIVTVANLDHVKKLSTDVELIVDILRSLPLVQVDEKGEKVRPNQNRCIVILREVPESTPIEEVEALFKGENLPKFINSEFAYNDNWFITFESEADAQQAYQYLREEVKTFQGKPIKARIKAKAIAINTFMPKNGYRPVEVHPYAQQQQRYTSYYIPPVYSPQQQFPLYSLITPQAWSATHSFIDPSLVTQFHNTQFINGFTTSHSFKPATSPLAGVRHYSPRNRNHTHSKPHLRPTISNMDQRGTGLLDSPTIFNFPTERILNGGPRGSPQMTRLPSQNRTRLPPSTMTYPRRDISTGRVEPVSTDYSLGMGRGRTNIYGSRKKRDDNKFTRVANQLPPPPQKPPSPSFELGLSSFPPLPGAAGHLKTPDDLFENRLASMVIGATKDRNVSVDASSAGALPSGGPKDPLRTVTSPQPPNIQPTAPLNPGPAAGPVHVPSQPAEEVKVPEVNQETQVSMERITTALYTASKSVQVNGTATELRKPSYAEICQRIKDHAPTLQAPKEAKPASSAASAGDERKCNDAAPGDRGEPKVPQETYPCSSKSATLGRPREVRRPTGRWPSPTPHHPGKGASSKDLNTPPKSPQ</sequence>
<keyword evidence="6" id="KW-1185">Reference proteome</keyword>
<feature type="region of interest" description="Disordered" evidence="4">
    <location>
        <begin position="185"/>
        <end position="211"/>
    </location>
</feature>
<feature type="compositionally biased region" description="Pro residues" evidence="4">
    <location>
        <begin position="581"/>
        <end position="591"/>
    </location>
</feature>
<dbReference type="InterPro" id="IPR045180">
    <property type="entry name" value="La_dom_prot"/>
</dbReference>
<evidence type="ECO:0000313" key="6">
    <source>
        <dbReference type="Proteomes" id="UP001652741"/>
    </source>
</evidence>
<dbReference type="InterPro" id="IPR006630">
    <property type="entry name" value="La_HTH"/>
</dbReference>
<evidence type="ECO:0000259" key="5">
    <source>
        <dbReference type="PROSITE" id="PS50961"/>
    </source>
</evidence>
<evidence type="ECO:0000313" key="7">
    <source>
        <dbReference type="RefSeq" id="XP_045570590.1"/>
    </source>
</evidence>